<dbReference type="Pfam" id="PF01918">
    <property type="entry name" value="Alba"/>
    <property type="match status" value="1"/>
</dbReference>
<dbReference type="SUPFAM" id="SSF82704">
    <property type="entry name" value="AlbA-like"/>
    <property type="match status" value="1"/>
</dbReference>
<evidence type="ECO:0000313" key="6">
    <source>
        <dbReference type="EMBL" id="RMX51765.1"/>
    </source>
</evidence>
<proteinExistence type="inferred from homology"/>
<dbReference type="GO" id="GO:0000172">
    <property type="term" value="C:ribonuclease MRP complex"/>
    <property type="evidence" value="ECO:0007669"/>
    <property type="project" value="TreeGrafter"/>
</dbReference>
<dbReference type="GO" id="GO:0001682">
    <property type="term" value="P:tRNA 5'-leader removal"/>
    <property type="evidence" value="ECO:0007669"/>
    <property type="project" value="TreeGrafter"/>
</dbReference>
<evidence type="ECO:0000313" key="7">
    <source>
        <dbReference type="Proteomes" id="UP000275408"/>
    </source>
</evidence>
<dbReference type="Proteomes" id="UP000275408">
    <property type="component" value="Unassembled WGS sequence"/>
</dbReference>
<sequence>MEHYTKVSSHASESEEKKEACDIQVKSGSKIRNIISQAFRLLQNKKGKKIVLIGSGPTVTKTITCAEIIKRKTKGLHQVNKLFYSRIQDTWEPKEDHLDKLQVTRKIPSISITLSKIPLDVSQPGYQAPGKSKSPVQFGDEDWELAWEENQDDSRTPKPEKSSSTKTKRTAGKNKNETKTDTAEPFKKVKSSEMLTCKRQKRDRNRGSTEEESKSGGTESEKGKNQNE</sequence>
<evidence type="ECO:0000256" key="1">
    <source>
        <dbReference type="ARBA" id="ARBA00004123"/>
    </source>
</evidence>
<dbReference type="AlphaFoldDB" id="A0A3M6UDQ2"/>
<comment type="similarity">
    <text evidence="2">Belongs to the histone-like Alba family.</text>
</comment>
<dbReference type="GO" id="GO:0003723">
    <property type="term" value="F:RNA binding"/>
    <property type="evidence" value="ECO:0007669"/>
    <property type="project" value="TreeGrafter"/>
</dbReference>
<gene>
    <name evidence="6" type="ORF">pdam_00011649</name>
</gene>
<name>A0A3M6UDQ2_POCDA</name>
<dbReference type="STRING" id="46731.A0A3M6UDQ2"/>
<feature type="domain" description="DNA/RNA-binding protein Alba-like" evidence="5">
    <location>
        <begin position="22"/>
        <end position="85"/>
    </location>
</feature>
<evidence type="ECO:0000256" key="3">
    <source>
        <dbReference type="ARBA" id="ARBA00023242"/>
    </source>
</evidence>
<evidence type="ECO:0000256" key="2">
    <source>
        <dbReference type="ARBA" id="ARBA00008018"/>
    </source>
</evidence>
<feature type="compositionally biased region" description="Basic and acidic residues" evidence="4">
    <location>
        <begin position="174"/>
        <end position="191"/>
    </location>
</feature>
<protein>
    <recommendedName>
        <fullName evidence="5">DNA/RNA-binding protein Alba-like domain-containing protein</fullName>
    </recommendedName>
</protein>
<dbReference type="InterPro" id="IPR051958">
    <property type="entry name" value="Alba-like_NAB"/>
</dbReference>
<evidence type="ECO:0000259" key="5">
    <source>
        <dbReference type="Pfam" id="PF01918"/>
    </source>
</evidence>
<dbReference type="GO" id="GO:0005634">
    <property type="term" value="C:nucleus"/>
    <property type="evidence" value="ECO:0007669"/>
    <property type="project" value="UniProtKB-SubCell"/>
</dbReference>
<keyword evidence="7" id="KW-1185">Reference proteome</keyword>
<feature type="compositionally biased region" description="Basic and acidic residues" evidence="4">
    <location>
        <begin position="152"/>
        <end position="163"/>
    </location>
</feature>
<dbReference type="OMA" id="LADERIX"/>
<dbReference type="OrthoDB" id="424402at2759"/>
<evidence type="ECO:0000256" key="4">
    <source>
        <dbReference type="SAM" id="MobiDB-lite"/>
    </source>
</evidence>
<comment type="subcellular location">
    <subcellularLocation>
        <location evidence="1">Nucleus</location>
    </subcellularLocation>
</comment>
<dbReference type="PANTHER" id="PTHR13516">
    <property type="entry name" value="RIBONUCLEASE P SUBUNIT P25"/>
    <property type="match status" value="1"/>
</dbReference>
<dbReference type="EMBL" id="RCHS01001719">
    <property type="protein sequence ID" value="RMX51765.1"/>
    <property type="molecule type" value="Genomic_DNA"/>
</dbReference>
<feature type="region of interest" description="Disordered" evidence="4">
    <location>
        <begin position="148"/>
        <end position="228"/>
    </location>
</feature>
<feature type="compositionally biased region" description="Basic and acidic residues" evidence="4">
    <location>
        <begin position="205"/>
        <end position="228"/>
    </location>
</feature>
<keyword evidence="3" id="KW-0539">Nucleus</keyword>
<reference evidence="6 7" key="1">
    <citation type="journal article" date="2018" name="Sci. Rep.">
        <title>Comparative analysis of the Pocillopora damicornis genome highlights role of immune system in coral evolution.</title>
        <authorList>
            <person name="Cunning R."/>
            <person name="Bay R.A."/>
            <person name="Gillette P."/>
            <person name="Baker A.C."/>
            <person name="Traylor-Knowles N."/>
        </authorList>
    </citation>
    <scope>NUCLEOTIDE SEQUENCE [LARGE SCALE GENOMIC DNA]</scope>
    <source>
        <strain evidence="6">RSMAS</strain>
        <tissue evidence="6">Whole animal</tissue>
    </source>
</reference>
<dbReference type="Gene3D" id="3.30.110.20">
    <property type="entry name" value="Alba-like domain"/>
    <property type="match status" value="1"/>
</dbReference>
<feature type="region of interest" description="Disordered" evidence="4">
    <location>
        <begin position="1"/>
        <end position="20"/>
    </location>
</feature>
<organism evidence="6 7">
    <name type="scientific">Pocillopora damicornis</name>
    <name type="common">Cauliflower coral</name>
    <name type="synonym">Millepora damicornis</name>
    <dbReference type="NCBI Taxonomy" id="46731"/>
    <lineage>
        <taxon>Eukaryota</taxon>
        <taxon>Metazoa</taxon>
        <taxon>Cnidaria</taxon>
        <taxon>Anthozoa</taxon>
        <taxon>Hexacorallia</taxon>
        <taxon>Scleractinia</taxon>
        <taxon>Astrocoeniina</taxon>
        <taxon>Pocilloporidae</taxon>
        <taxon>Pocillopora</taxon>
    </lineage>
</organism>
<comment type="caution">
    <text evidence="6">The sequence shown here is derived from an EMBL/GenBank/DDBJ whole genome shotgun (WGS) entry which is preliminary data.</text>
</comment>
<accession>A0A3M6UDQ2</accession>
<dbReference type="InterPro" id="IPR036882">
    <property type="entry name" value="Alba-like_dom_sf"/>
</dbReference>
<dbReference type="PANTHER" id="PTHR13516:SF4">
    <property type="entry name" value="FI09323P"/>
    <property type="match status" value="1"/>
</dbReference>
<dbReference type="InterPro" id="IPR002775">
    <property type="entry name" value="DNA/RNA-bd_Alba-like"/>
</dbReference>